<dbReference type="InterPro" id="IPR043128">
    <property type="entry name" value="Rev_trsase/Diguanyl_cyclase"/>
</dbReference>
<proteinExistence type="predicted"/>
<dbReference type="Gramene" id="C.cajan_34962.t">
    <property type="protein sequence ID" value="C.cajan_34962.t"/>
    <property type="gene ID" value="C.cajan_34962"/>
</dbReference>
<dbReference type="Pfam" id="PF00078">
    <property type="entry name" value="RVT_1"/>
    <property type="match status" value="1"/>
</dbReference>
<dbReference type="InterPro" id="IPR043502">
    <property type="entry name" value="DNA/RNA_pol_sf"/>
</dbReference>
<organism evidence="2 3">
    <name type="scientific">Cajanus cajan</name>
    <name type="common">Pigeon pea</name>
    <name type="synonym">Cajanus indicus</name>
    <dbReference type="NCBI Taxonomy" id="3821"/>
    <lineage>
        <taxon>Eukaryota</taxon>
        <taxon>Viridiplantae</taxon>
        <taxon>Streptophyta</taxon>
        <taxon>Embryophyta</taxon>
        <taxon>Tracheophyta</taxon>
        <taxon>Spermatophyta</taxon>
        <taxon>Magnoliopsida</taxon>
        <taxon>eudicotyledons</taxon>
        <taxon>Gunneridae</taxon>
        <taxon>Pentapetalae</taxon>
        <taxon>rosids</taxon>
        <taxon>fabids</taxon>
        <taxon>Fabales</taxon>
        <taxon>Fabaceae</taxon>
        <taxon>Papilionoideae</taxon>
        <taxon>50 kb inversion clade</taxon>
        <taxon>NPAAA clade</taxon>
        <taxon>indigoferoid/millettioid clade</taxon>
        <taxon>Phaseoleae</taxon>
        <taxon>Cajanus</taxon>
    </lineage>
</organism>
<feature type="domain" description="Reverse transcriptase" evidence="1">
    <location>
        <begin position="1"/>
        <end position="83"/>
    </location>
</feature>
<protein>
    <submittedName>
        <fullName evidence="2">Polyprotein</fullName>
    </submittedName>
</protein>
<dbReference type="Gene3D" id="3.30.70.270">
    <property type="match status" value="1"/>
</dbReference>
<accession>A0A151RNN5</accession>
<dbReference type="SUPFAM" id="SSF56672">
    <property type="entry name" value="DNA/RNA polymerases"/>
    <property type="match status" value="1"/>
</dbReference>
<dbReference type="Proteomes" id="UP000075243">
    <property type="component" value="Unassembled WGS sequence"/>
</dbReference>
<dbReference type="AlphaFoldDB" id="A0A151RNN5"/>
<evidence type="ECO:0000259" key="1">
    <source>
        <dbReference type="PROSITE" id="PS50878"/>
    </source>
</evidence>
<dbReference type="InterPro" id="IPR000477">
    <property type="entry name" value="RT_dom"/>
</dbReference>
<dbReference type="PROSITE" id="PS50878">
    <property type="entry name" value="RT_POL"/>
    <property type="match status" value="1"/>
</dbReference>
<evidence type="ECO:0000313" key="2">
    <source>
        <dbReference type="EMBL" id="KYP44145.1"/>
    </source>
</evidence>
<name>A0A151RNN5_CAJCA</name>
<sequence>MSDIINPYAQFALVYIDDVLMFSNSMEQHIKYLNIFKNVIKKNGMVISKKKIKITKKNLSKQIIRFHWGVWVESRLKYKFLLRINCKSTKEVLEKDVKNIVSKQIFVRWQSLLSCFNFEI</sequence>
<reference evidence="2" key="1">
    <citation type="journal article" date="2012" name="Nat. Biotechnol.">
        <title>Draft genome sequence of pigeonpea (Cajanus cajan), an orphan legume crop of resource-poor farmers.</title>
        <authorList>
            <person name="Varshney R.K."/>
            <person name="Chen W."/>
            <person name="Li Y."/>
            <person name="Bharti A.K."/>
            <person name="Saxena R.K."/>
            <person name="Schlueter J.A."/>
            <person name="Donoghue M.T."/>
            <person name="Azam S."/>
            <person name="Fan G."/>
            <person name="Whaley A.M."/>
            <person name="Farmer A.D."/>
            <person name="Sheridan J."/>
            <person name="Iwata A."/>
            <person name="Tuteja R."/>
            <person name="Penmetsa R.V."/>
            <person name="Wu W."/>
            <person name="Upadhyaya H.D."/>
            <person name="Yang S.P."/>
            <person name="Shah T."/>
            <person name="Saxena K.B."/>
            <person name="Michael T."/>
            <person name="McCombie W.R."/>
            <person name="Yang B."/>
            <person name="Zhang G."/>
            <person name="Yang H."/>
            <person name="Wang J."/>
            <person name="Spillane C."/>
            <person name="Cook D.R."/>
            <person name="May G.D."/>
            <person name="Xu X."/>
            <person name="Jackson S.A."/>
        </authorList>
    </citation>
    <scope>NUCLEOTIDE SEQUENCE [LARGE SCALE GENOMIC DNA]</scope>
</reference>
<evidence type="ECO:0000313" key="3">
    <source>
        <dbReference type="Proteomes" id="UP000075243"/>
    </source>
</evidence>
<keyword evidence="3" id="KW-1185">Reference proteome</keyword>
<gene>
    <name evidence="2" type="ORF">KK1_034367</name>
</gene>
<dbReference type="EMBL" id="KQ483638">
    <property type="protein sequence ID" value="KYP44145.1"/>
    <property type="molecule type" value="Genomic_DNA"/>
</dbReference>